<accession>A0ABW4IHX6</accession>
<dbReference type="RefSeq" id="WP_379663992.1">
    <property type="nucleotide sequence ID" value="NZ_JBHUDG010000049.1"/>
</dbReference>
<reference evidence="3" key="1">
    <citation type="journal article" date="2019" name="Int. J. Syst. Evol. Microbiol.">
        <title>The Global Catalogue of Microorganisms (GCM) 10K type strain sequencing project: providing services to taxonomists for standard genome sequencing and annotation.</title>
        <authorList>
            <consortium name="The Broad Institute Genomics Platform"/>
            <consortium name="The Broad Institute Genome Sequencing Center for Infectious Disease"/>
            <person name="Wu L."/>
            <person name="Ma J."/>
        </authorList>
    </citation>
    <scope>NUCLEOTIDE SEQUENCE [LARGE SCALE GENOMIC DNA]</scope>
    <source>
        <strain evidence="3">CCUG 53762</strain>
    </source>
</reference>
<evidence type="ECO:0008006" key="4">
    <source>
        <dbReference type="Google" id="ProtNLM"/>
    </source>
</evidence>
<comment type="caution">
    <text evidence="2">The sequence shown here is derived from an EMBL/GenBank/DDBJ whole genome shotgun (WGS) entry which is preliminary data.</text>
</comment>
<keyword evidence="3" id="KW-1185">Reference proteome</keyword>
<protein>
    <recommendedName>
        <fullName evidence="4">Ig-like domain-containing protein</fullName>
    </recommendedName>
</protein>
<dbReference type="EMBL" id="JBHUDG010000049">
    <property type="protein sequence ID" value="MFD1631624.1"/>
    <property type="molecule type" value="Genomic_DNA"/>
</dbReference>
<gene>
    <name evidence="2" type="ORF">ACFSAH_17245</name>
</gene>
<feature type="chain" id="PRO_5046008191" description="Ig-like domain-containing protein" evidence="1">
    <location>
        <begin position="23"/>
        <end position="550"/>
    </location>
</feature>
<evidence type="ECO:0000313" key="3">
    <source>
        <dbReference type="Proteomes" id="UP001597118"/>
    </source>
</evidence>
<name>A0ABW4IHX6_9SPHI</name>
<evidence type="ECO:0000256" key="1">
    <source>
        <dbReference type="SAM" id="SignalP"/>
    </source>
</evidence>
<sequence>MKRKITLCSLAVLLLGAGISKAQQNFTADNLVIVRVGTGPTALTVNAAAAYLDEYTTAGEYVQTIEIPTTASGANHGFVVGGATGSTHGFGNLSPNGQYLAIAGHEVPVGSDVATLQASTTPKVIAIVSNGVSSPVINTSTAVNIDNKDNRTAITTDGNSIWFGGQTLGVQYTTVGSSTSVQLTGTPAPTRGGLGIYNGQLYQSTNQNPYRIAKIGDGLPTTATTATAVSGLEATGSNLPVEHTANGFVFFDVDSNVPGNDLLYFVTELGGGFLQKFVRTDPDNDVWANKGSVAGGSFVNMKTLTGTLVDGVPTLYAGSYNKIIKIVDNAAYTANLNQTVTDVITAGPNMAFRSLTFTPGTVAKTTLPVTLTSFTGKAEQNFVKLNWITSSEQNNSHFEVLRSTDGKSFNVIGNVKGNNNSDIAINYEFKDQNPLNVTAYYRLNQVDYDGKNKLSSVISVEPGLAVLEEFTVYTSAQSVVVRFNSALKSNGKIVIYTTAGQAIINKDIVIETGANEVILPAKGIKNGNIYVALLNAEGKIQSEKFIANNQ</sequence>
<keyword evidence="1" id="KW-0732">Signal</keyword>
<organism evidence="2 3">
    <name type="scientific">Pseudopedobacter beijingensis</name>
    <dbReference type="NCBI Taxonomy" id="1207056"/>
    <lineage>
        <taxon>Bacteria</taxon>
        <taxon>Pseudomonadati</taxon>
        <taxon>Bacteroidota</taxon>
        <taxon>Sphingobacteriia</taxon>
        <taxon>Sphingobacteriales</taxon>
        <taxon>Sphingobacteriaceae</taxon>
        <taxon>Pseudopedobacter</taxon>
    </lineage>
</organism>
<dbReference type="InterPro" id="IPR013783">
    <property type="entry name" value="Ig-like_fold"/>
</dbReference>
<proteinExistence type="predicted"/>
<evidence type="ECO:0000313" key="2">
    <source>
        <dbReference type="EMBL" id="MFD1631624.1"/>
    </source>
</evidence>
<feature type="signal peptide" evidence="1">
    <location>
        <begin position="1"/>
        <end position="22"/>
    </location>
</feature>
<dbReference type="Gene3D" id="2.60.40.10">
    <property type="entry name" value="Immunoglobulins"/>
    <property type="match status" value="1"/>
</dbReference>
<dbReference type="Proteomes" id="UP001597118">
    <property type="component" value="Unassembled WGS sequence"/>
</dbReference>